<evidence type="ECO:0000313" key="5">
    <source>
        <dbReference type="Proteomes" id="UP000533017"/>
    </source>
</evidence>
<dbReference type="Pfam" id="PF01261">
    <property type="entry name" value="AP_endonuc_2"/>
    <property type="match status" value="1"/>
</dbReference>
<dbReference type="GO" id="GO:0016853">
    <property type="term" value="F:isomerase activity"/>
    <property type="evidence" value="ECO:0007669"/>
    <property type="project" value="UniProtKB-KW"/>
</dbReference>
<gene>
    <name evidence="2" type="ORF">FHR37_005692</name>
    <name evidence="3" type="ORF">SAMN05421678_13020</name>
</gene>
<keyword evidence="5" id="KW-1185">Reference proteome</keyword>
<sequence>MRTVLFTKLFGSRGLDEIGPTVADLGFDGVDLLIRPGFSVTPDEADRLPRAVADLRALGLDVPMATTDLTDPANFPTAKVFGACAEAGVGLIRLGYWNYDGSRPYDGIRDQARRDLDELERLAASYGVGLAIQLHGGTIHSSGALTRVLLEGRDPAAVSAYPDPGNQVVQDGREDWRLTFDVLRPWLRCVGVKNGGWFAGGTLDSGARAWQSDWLGLADGMVPWPEILDHLRTTGFDGLLSFHSHYELPYEQVLDQTRTDLRFVRRCLERAEAS</sequence>
<dbReference type="Gene3D" id="3.20.20.150">
    <property type="entry name" value="Divalent-metal-dependent TIM barrel enzymes"/>
    <property type="match status" value="1"/>
</dbReference>
<dbReference type="InterPro" id="IPR036237">
    <property type="entry name" value="Xyl_isomerase-like_sf"/>
</dbReference>
<organism evidence="3 4">
    <name type="scientific">Actinopolymorpha cephalotaxi</name>
    <dbReference type="NCBI Taxonomy" id="504797"/>
    <lineage>
        <taxon>Bacteria</taxon>
        <taxon>Bacillati</taxon>
        <taxon>Actinomycetota</taxon>
        <taxon>Actinomycetes</taxon>
        <taxon>Propionibacteriales</taxon>
        <taxon>Actinopolymorphaceae</taxon>
        <taxon>Actinopolymorpha</taxon>
    </lineage>
</organism>
<evidence type="ECO:0000313" key="2">
    <source>
        <dbReference type="EMBL" id="NYH86841.1"/>
    </source>
</evidence>
<reference evidence="2 5" key="2">
    <citation type="submission" date="2020-07" db="EMBL/GenBank/DDBJ databases">
        <title>Sequencing the genomes of 1000 actinobacteria strains.</title>
        <authorList>
            <person name="Klenk H.-P."/>
        </authorList>
    </citation>
    <scope>NUCLEOTIDE SEQUENCE [LARGE SCALE GENOMIC DNA]</scope>
    <source>
        <strain evidence="2 5">DSM 45117</strain>
    </source>
</reference>
<evidence type="ECO:0000313" key="4">
    <source>
        <dbReference type="Proteomes" id="UP000199052"/>
    </source>
</evidence>
<accession>A0A1I3C7J6</accession>
<proteinExistence type="predicted"/>
<evidence type="ECO:0000259" key="1">
    <source>
        <dbReference type="Pfam" id="PF01261"/>
    </source>
</evidence>
<reference evidence="3 4" key="1">
    <citation type="submission" date="2016-10" db="EMBL/GenBank/DDBJ databases">
        <authorList>
            <person name="de Groot N.N."/>
        </authorList>
    </citation>
    <scope>NUCLEOTIDE SEQUENCE [LARGE SCALE GENOMIC DNA]</scope>
    <source>
        <strain evidence="3 4">CPCC 202808</strain>
    </source>
</reference>
<feature type="domain" description="Xylose isomerase-like TIM barrel" evidence="1">
    <location>
        <begin position="22"/>
        <end position="266"/>
    </location>
</feature>
<dbReference type="EMBL" id="FOOI01000030">
    <property type="protein sequence ID" value="SFH70492.1"/>
    <property type="molecule type" value="Genomic_DNA"/>
</dbReference>
<evidence type="ECO:0000313" key="3">
    <source>
        <dbReference type="EMBL" id="SFH70492.1"/>
    </source>
</evidence>
<dbReference type="RefSeq" id="WP_175542857.1">
    <property type="nucleotide sequence ID" value="NZ_FOOI01000030.1"/>
</dbReference>
<dbReference type="Proteomes" id="UP000199052">
    <property type="component" value="Unassembled WGS sequence"/>
</dbReference>
<dbReference type="STRING" id="504797.SAMN05421678_13020"/>
<dbReference type="InterPro" id="IPR013022">
    <property type="entry name" value="Xyl_isomerase-like_TIM-brl"/>
</dbReference>
<dbReference type="Proteomes" id="UP000533017">
    <property type="component" value="Unassembled WGS sequence"/>
</dbReference>
<dbReference type="AlphaFoldDB" id="A0A1I3C7J6"/>
<name>A0A1I3C7J6_9ACTN</name>
<dbReference type="EMBL" id="JACBZA010000001">
    <property type="protein sequence ID" value="NYH86841.1"/>
    <property type="molecule type" value="Genomic_DNA"/>
</dbReference>
<dbReference type="SUPFAM" id="SSF51658">
    <property type="entry name" value="Xylose isomerase-like"/>
    <property type="match status" value="1"/>
</dbReference>
<keyword evidence="3" id="KW-0413">Isomerase</keyword>
<protein>
    <submittedName>
        <fullName evidence="3">Sugar phosphate isomerase/epimerase</fullName>
    </submittedName>
</protein>